<dbReference type="PANTHER" id="PTHR30419:SF8">
    <property type="entry name" value="NITROGEN ASSIMILATION TRANSCRIPTIONAL ACTIVATOR-RELATED"/>
    <property type="match status" value="1"/>
</dbReference>
<dbReference type="PROSITE" id="PS50931">
    <property type="entry name" value="HTH_LYSR"/>
    <property type="match status" value="1"/>
</dbReference>
<reference evidence="6 7" key="1">
    <citation type="submission" date="2018-04" db="EMBL/GenBank/DDBJ databases">
        <title>Bordetella sp. HZ20 isolated from seawater.</title>
        <authorList>
            <person name="Sun C."/>
        </authorList>
    </citation>
    <scope>NUCLEOTIDE SEQUENCE [LARGE SCALE GENOMIC DNA]</scope>
    <source>
        <strain evidence="6 7">HZ20</strain>
    </source>
</reference>
<feature type="domain" description="HTH lysR-type" evidence="5">
    <location>
        <begin position="15"/>
        <end position="69"/>
    </location>
</feature>
<dbReference type="EMBL" id="CP028901">
    <property type="protein sequence ID" value="AWB32789.1"/>
    <property type="molecule type" value="Genomic_DNA"/>
</dbReference>
<dbReference type="AlphaFoldDB" id="A0A2R4XGD3"/>
<evidence type="ECO:0000256" key="2">
    <source>
        <dbReference type="ARBA" id="ARBA00023015"/>
    </source>
</evidence>
<keyword evidence="3" id="KW-0238">DNA-binding</keyword>
<dbReference type="InterPro" id="IPR050950">
    <property type="entry name" value="HTH-type_LysR_regulators"/>
</dbReference>
<dbReference type="SUPFAM" id="SSF53850">
    <property type="entry name" value="Periplasmic binding protein-like II"/>
    <property type="match status" value="1"/>
</dbReference>
<dbReference type="SUPFAM" id="SSF46785">
    <property type="entry name" value="Winged helix' DNA-binding domain"/>
    <property type="match status" value="1"/>
</dbReference>
<keyword evidence="2" id="KW-0805">Transcription regulation</keyword>
<dbReference type="GO" id="GO:0003677">
    <property type="term" value="F:DNA binding"/>
    <property type="evidence" value="ECO:0007669"/>
    <property type="project" value="UniProtKB-KW"/>
</dbReference>
<keyword evidence="4" id="KW-0804">Transcription</keyword>
<dbReference type="KEGG" id="boz:DBV39_02610"/>
<dbReference type="Proteomes" id="UP000244571">
    <property type="component" value="Chromosome"/>
</dbReference>
<dbReference type="FunFam" id="1.10.10.10:FF:000001">
    <property type="entry name" value="LysR family transcriptional regulator"/>
    <property type="match status" value="1"/>
</dbReference>
<dbReference type="GO" id="GO:0005829">
    <property type="term" value="C:cytosol"/>
    <property type="evidence" value="ECO:0007669"/>
    <property type="project" value="TreeGrafter"/>
</dbReference>
<protein>
    <submittedName>
        <fullName evidence="6">LysR family transcriptional regulator</fullName>
    </submittedName>
</protein>
<dbReference type="Pfam" id="PF00126">
    <property type="entry name" value="HTH_1"/>
    <property type="match status" value="1"/>
</dbReference>
<dbReference type="InterPro" id="IPR036388">
    <property type="entry name" value="WH-like_DNA-bd_sf"/>
</dbReference>
<dbReference type="PRINTS" id="PR00039">
    <property type="entry name" value="HTHLYSR"/>
</dbReference>
<keyword evidence="7" id="KW-1185">Reference proteome</keyword>
<name>A0A2R4XGD3_9BURK</name>
<dbReference type="Gene3D" id="1.10.10.10">
    <property type="entry name" value="Winged helix-like DNA-binding domain superfamily/Winged helix DNA-binding domain"/>
    <property type="match status" value="1"/>
</dbReference>
<dbReference type="PANTHER" id="PTHR30419">
    <property type="entry name" value="HTH-TYPE TRANSCRIPTIONAL REGULATOR YBHD"/>
    <property type="match status" value="1"/>
</dbReference>
<evidence type="ECO:0000256" key="3">
    <source>
        <dbReference type="ARBA" id="ARBA00023125"/>
    </source>
</evidence>
<comment type="similarity">
    <text evidence="1">Belongs to the LysR transcriptional regulatory family.</text>
</comment>
<dbReference type="Pfam" id="PF03466">
    <property type="entry name" value="LysR_substrate"/>
    <property type="match status" value="1"/>
</dbReference>
<evidence type="ECO:0000259" key="5">
    <source>
        <dbReference type="PROSITE" id="PS50931"/>
    </source>
</evidence>
<dbReference type="InterPro" id="IPR005119">
    <property type="entry name" value="LysR_subst-bd"/>
</dbReference>
<evidence type="ECO:0000256" key="4">
    <source>
        <dbReference type="ARBA" id="ARBA00023163"/>
    </source>
</evidence>
<evidence type="ECO:0000256" key="1">
    <source>
        <dbReference type="ARBA" id="ARBA00009437"/>
    </source>
</evidence>
<gene>
    <name evidence="6" type="ORF">DBV39_02610</name>
</gene>
<evidence type="ECO:0000313" key="7">
    <source>
        <dbReference type="Proteomes" id="UP000244571"/>
    </source>
</evidence>
<dbReference type="RefSeq" id="WP_108620230.1">
    <property type="nucleotide sequence ID" value="NZ_CP028901.1"/>
</dbReference>
<dbReference type="GO" id="GO:0003700">
    <property type="term" value="F:DNA-binding transcription factor activity"/>
    <property type="evidence" value="ECO:0007669"/>
    <property type="project" value="InterPro"/>
</dbReference>
<dbReference type="Gene3D" id="3.40.190.290">
    <property type="match status" value="1"/>
</dbReference>
<proteinExistence type="inferred from homology"/>
<dbReference type="InterPro" id="IPR000847">
    <property type="entry name" value="LysR_HTH_N"/>
</dbReference>
<accession>A0A2R4XGD3</accession>
<dbReference type="OrthoDB" id="8675247at2"/>
<sequence length="316" mass="34468">MLNGSELVNLSLFARRLASFVVVAETLNFRKAANIIGRSQPAITAQIQQLEEYLGVSLFVRSTRQVRLTVAGADLLDRSKKLLVDTDRLVADFRSHASVDKGQVYVSFAPTVAFGLIPPSLKVFQEHYPNVKVLLREDLGNEMLSAVSGGSIDFGIGPYKSVPGGVSFEPIFEQPFFLIILQDHPLAARGFARPKDLVSLNLVSSSIGTTAREVLDKAARENGLTFDIRYEALQYPTLFSLAAAGLGATVMPAVNPELLKALGLVAIPIRSLRMSRTVGLIRRVGEKLSPAADAFLRTVILTVEQERRHLGLDERG</sequence>
<evidence type="ECO:0000313" key="6">
    <source>
        <dbReference type="EMBL" id="AWB32789.1"/>
    </source>
</evidence>
<organism evidence="6 7">
    <name type="scientific">Orrella marina</name>
    <dbReference type="NCBI Taxonomy" id="2163011"/>
    <lineage>
        <taxon>Bacteria</taxon>
        <taxon>Pseudomonadati</taxon>
        <taxon>Pseudomonadota</taxon>
        <taxon>Betaproteobacteria</taxon>
        <taxon>Burkholderiales</taxon>
        <taxon>Alcaligenaceae</taxon>
        <taxon>Orrella</taxon>
    </lineage>
</organism>
<dbReference type="InterPro" id="IPR036390">
    <property type="entry name" value="WH_DNA-bd_sf"/>
</dbReference>